<proteinExistence type="predicted"/>
<name>A0AAV7RU70_PLEWA</name>
<dbReference type="Proteomes" id="UP001066276">
    <property type="component" value="Chromosome 5"/>
</dbReference>
<sequence length="96" mass="9870">MEPPQPLCLLRSGCCPRGEAGRTHDGGLLIAAPGSREKNMAIPAEPWGSWQNQYIGPRCCRGPPGPWAGGDAPLAGELRSAPRGGEVSFGPAAPPG</sequence>
<dbReference type="EMBL" id="JANPWB010000009">
    <property type="protein sequence ID" value="KAJ1154483.1"/>
    <property type="molecule type" value="Genomic_DNA"/>
</dbReference>
<reference evidence="2" key="1">
    <citation type="journal article" date="2022" name="bioRxiv">
        <title>Sequencing and chromosome-scale assembly of the giantPleurodeles waltlgenome.</title>
        <authorList>
            <person name="Brown T."/>
            <person name="Elewa A."/>
            <person name="Iarovenko S."/>
            <person name="Subramanian E."/>
            <person name="Araus A.J."/>
            <person name="Petzold A."/>
            <person name="Susuki M."/>
            <person name="Suzuki K.-i.T."/>
            <person name="Hayashi T."/>
            <person name="Toyoda A."/>
            <person name="Oliveira C."/>
            <person name="Osipova E."/>
            <person name="Leigh N.D."/>
            <person name="Simon A."/>
            <person name="Yun M.H."/>
        </authorList>
    </citation>
    <scope>NUCLEOTIDE SEQUENCE</scope>
    <source>
        <strain evidence="2">20211129_DDA</strain>
        <tissue evidence="2">Liver</tissue>
    </source>
</reference>
<protein>
    <submittedName>
        <fullName evidence="2">Uncharacterized protein</fullName>
    </submittedName>
</protein>
<gene>
    <name evidence="2" type="ORF">NDU88_007235</name>
</gene>
<evidence type="ECO:0000256" key="1">
    <source>
        <dbReference type="SAM" id="MobiDB-lite"/>
    </source>
</evidence>
<comment type="caution">
    <text evidence="2">The sequence shown here is derived from an EMBL/GenBank/DDBJ whole genome shotgun (WGS) entry which is preliminary data.</text>
</comment>
<feature type="region of interest" description="Disordered" evidence="1">
    <location>
        <begin position="65"/>
        <end position="96"/>
    </location>
</feature>
<keyword evidence="3" id="KW-1185">Reference proteome</keyword>
<evidence type="ECO:0000313" key="2">
    <source>
        <dbReference type="EMBL" id="KAJ1154483.1"/>
    </source>
</evidence>
<organism evidence="2 3">
    <name type="scientific">Pleurodeles waltl</name>
    <name type="common">Iberian ribbed newt</name>
    <dbReference type="NCBI Taxonomy" id="8319"/>
    <lineage>
        <taxon>Eukaryota</taxon>
        <taxon>Metazoa</taxon>
        <taxon>Chordata</taxon>
        <taxon>Craniata</taxon>
        <taxon>Vertebrata</taxon>
        <taxon>Euteleostomi</taxon>
        <taxon>Amphibia</taxon>
        <taxon>Batrachia</taxon>
        <taxon>Caudata</taxon>
        <taxon>Salamandroidea</taxon>
        <taxon>Salamandridae</taxon>
        <taxon>Pleurodelinae</taxon>
        <taxon>Pleurodeles</taxon>
    </lineage>
</organism>
<accession>A0AAV7RU70</accession>
<evidence type="ECO:0000313" key="3">
    <source>
        <dbReference type="Proteomes" id="UP001066276"/>
    </source>
</evidence>
<dbReference type="AlphaFoldDB" id="A0AAV7RU70"/>